<feature type="transmembrane region" description="Helical" evidence="1">
    <location>
        <begin position="195"/>
        <end position="215"/>
    </location>
</feature>
<keyword evidence="1" id="KW-0812">Transmembrane</keyword>
<dbReference type="AlphaFoldDB" id="A0A7S0BTH5"/>
<keyword evidence="1" id="KW-0472">Membrane</keyword>
<evidence type="ECO:0000256" key="2">
    <source>
        <dbReference type="SAM" id="SignalP"/>
    </source>
</evidence>
<proteinExistence type="predicted"/>
<keyword evidence="1" id="KW-1133">Transmembrane helix</keyword>
<protein>
    <recommendedName>
        <fullName evidence="4">GOLD domain-containing protein</fullName>
    </recommendedName>
</protein>
<name>A0A7S0BTH5_9RHOD</name>
<evidence type="ECO:0000256" key="1">
    <source>
        <dbReference type="SAM" id="Phobius"/>
    </source>
</evidence>
<dbReference type="EMBL" id="HBEK01024075">
    <property type="protein sequence ID" value="CAD8403179.1"/>
    <property type="molecule type" value="Transcribed_RNA"/>
</dbReference>
<gene>
    <name evidence="3" type="ORF">RMAR0315_LOCUS13188</name>
</gene>
<keyword evidence="2" id="KW-0732">Signal</keyword>
<accession>A0A7S0BTH5</accession>
<reference evidence="3" key="1">
    <citation type="submission" date="2021-01" db="EMBL/GenBank/DDBJ databases">
        <authorList>
            <person name="Corre E."/>
            <person name="Pelletier E."/>
            <person name="Niang G."/>
            <person name="Scheremetjew M."/>
            <person name="Finn R."/>
            <person name="Kale V."/>
            <person name="Holt S."/>
            <person name="Cochrane G."/>
            <person name="Meng A."/>
            <person name="Brown T."/>
            <person name="Cohen L."/>
        </authorList>
    </citation>
    <scope>NUCLEOTIDE SEQUENCE</scope>
    <source>
        <strain evidence="3">UTEX LB 2760</strain>
    </source>
</reference>
<evidence type="ECO:0000313" key="3">
    <source>
        <dbReference type="EMBL" id="CAD8403179.1"/>
    </source>
</evidence>
<organism evidence="3">
    <name type="scientific">Rhodosorus marinus</name>
    <dbReference type="NCBI Taxonomy" id="101924"/>
    <lineage>
        <taxon>Eukaryota</taxon>
        <taxon>Rhodophyta</taxon>
        <taxon>Stylonematophyceae</taxon>
        <taxon>Stylonematales</taxon>
        <taxon>Stylonemataceae</taxon>
        <taxon>Rhodosorus</taxon>
    </lineage>
</organism>
<feature type="signal peptide" evidence="2">
    <location>
        <begin position="1"/>
        <end position="20"/>
    </location>
</feature>
<feature type="chain" id="PRO_5031270415" description="GOLD domain-containing protein" evidence="2">
    <location>
        <begin position="21"/>
        <end position="222"/>
    </location>
</feature>
<evidence type="ECO:0008006" key="4">
    <source>
        <dbReference type="Google" id="ProtNLM"/>
    </source>
</evidence>
<sequence>MGRIVMCFCCLLMFISSADGIQFSLDSTSRNRAECFEEDVPPGSSLKVESVVLTKTCHNVATCVEVQAWRLGLDSELLISSQLKNTHKVFTLHMPKDPGTSWPNKHNVRLCFQLSPKANRAGSEDHALLQLKTTVSSHGGLETQKKKADGNLQTFRTAVEGSFQMAAELLREIAAVASDSDKEFAESDRLHRQVLVINGLTCAFILAAGAMNYLFEKKIARI</sequence>